<dbReference type="Gene3D" id="3.40.50.300">
    <property type="entry name" value="P-loop containing nucleotide triphosphate hydrolases"/>
    <property type="match status" value="2"/>
</dbReference>
<dbReference type="Pfam" id="PF00270">
    <property type="entry name" value="DEAD"/>
    <property type="match status" value="1"/>
</dbReference>
<comment type="catalytic activity">
    <reaction evidence="7">
        <text>ATP + H2O = ADP + phosphate + H(+)</text>
        <dbReference type="Rhea" id="RHEA:13065"/>
        <dbReference type="ChEBI" id="CHEBI:15377"/>
        <dbReference type="ChEBI" id="CHEBI:15378"/>
        <dbReference type="ChEBI" id="CHEBI:30616"/>
        <dbReference type="ChEBI" id="CHEBI:43474"/>
        <dbReference type="ChEBI" id="CHEBI:456216"/>
        <dbReference type="EC" id="3.6.4.13"/>
    </reaction>
</comment>
<dbReference type="GO" id="GO:0005524">
    <property type="term" value="F:ATP binding"/>
    <property type="evidence" value="ECO:0007669"/>
    <property type="project" value="UniProtKB-UniRule"/>
</dbReference>
<feature type="compositionally biased region" description="Basic residues" evidence="8">
    <location>
        <begin position="135"/>
        <end position="150"/>
    </location>
</feature>
<feature type="region of interest" description="Disordered" evidence="8">
    <location>
        <begin position="1"/>
        <end position="50"/>
    </location>
</feature>
<keyword evidence="12" id="KW-1185">Reference proteome</keyword>
<evidence type="ECO:0000256" key="1">
    <source>
        <dbReference type="ARBA" id="ARBA00022741"/>
    </source>
</evidence>
<evidence type="ECO:0000256" key="8">
    <source>
        <dbReference type="SAM" id="MobiDB-lite"/>
    </source>
</evidence>
<evidence type="ECO:0000256" key="6">
    <source>
        <dbReference type="RuleBase" id="RU000492"/>
    </source>
</evidence>
<feature type="compositionally biased region" description="Basic and acidic residues" evidence="8">
    <location>
        <begin position="151"/>
        <end position="161"/>
    </location>
</feature>
<dbReference type="GO" id="GO:0016787">
    <property type="term" value="F:hydrolase activity"/>
    <property type="evidence" value="ECO:0007669"/>
    <property type="project" value="UniProtKB-KW"/>
</dbReference>
<keyword evidence="4 6" id="KW-0067">ATP-binding</keyword>
<dbReference type="InterPro" id="IPR027417">
    <property type="entry name" value="P-loop_NTPase"/>
</dbReference>
<dbReference type="OrthoDB" id="4310724at2759"/>
<comment type="caution">
    <text evidence="11">The sequence shown here is derived from an EMBL/GenBank/DDBJ whole genome shotgun (WGS) entry which is preliminary data.</text>
</comment>
<dbReference type="PROSITE" id="PS51195">
    <property type="entry name" value="Q_MOTIF"/>
    <property type="match status" value="1"/>
</dbReference>
<feature type="compositionally biased region" description="Basic and acidic residues" evidence="8">
    <location>
        <begin position="80"/>
        <end position="90"/>
    </location>
</feature>
<keyword evidence="7" id="KW-0694">RNA-binding</keyword>
<keyword evidence="2 6" id="KW-0378">Hydrolase</keyword>
<evidence type="ECO:0000256" key="4">
    <source>
        <dbReference type="ARBA" id="ARBA00022840"/>
    </source>
</evidence>
<feature type="compositionally biased region" description="Basic and acidic residues" evidence="8">
    <location>
        <begin position="23"/>
        <end position="32"/>
    </location>
</feature>
<gene>
    <name evidence="11" type="ORF">CMV_017842</name>
</gene>
<feature type="compositionally biased region" description="Low complexity" evidence="8">
    <location>
        <begin position="1"/>
        <end position="12"/>
    </location>
</feature>
<dbReference type="GO" id="GO:0003723">
    <property type="term" value="F:RNA binding"/>
    <property type="evidence" value="ECO:0007669"/>
    <property type="project" value="UniProtKB-UniRule"/>
</dbReference>
<feature type="compositionally biased region" description="Acidic residues" evidence="8">
    <location>
        <begin position="112"/>
        <end position="128"/>
    </location>
</feature>
<proteinExistence type="inferred from homology"/>
<comment type="similarity">
    <text evidence="6">Belongs to the DEAD box helicase family.</text>
</comment>
<evidence type="ECO:0000256" key="5">
    <source>
        <dbReference type="PROSITE-ProRule" id="PRU00552"/>
    </source>
</evidence>
<dbReference type="PROSITE" id="PS00039">
    <property type="entry name" value="DEAD_ATP_HELICASE"/>
    <property type="match status" value="1"/>
</dbReference>
<dbReference type="EC" id="3.6.4.13" evidence="7"/>
<name>A0A8J4R3R7_9ROSI</name>
<dbReference type="InterPro" id="IPR011545">
    <property type="entry name" value="DEAD/DEAH_box_helicase_dom"/>
</dbReference>
<comment type="domain">
    <text evidence="7">The Q motif is unique to and characteristic of the DEAD box family of RNA helicases and controls ATP binding and hydrolysis.</text>
</comment>
<dbReference type="InterPro" id="IPR014014">
    <property type="entry name" value="RNA_helicase_DEAD_Q_motif"/>
</dbReference>
<accession>A0A8J4R3R7</accession>
<organism evidence="11 12">
    <name type="scientific">Castanea mollissima</name>
    <name type="common">Chinese chestnut</name>
    <dbReference type="NCBI Taxonomy" id="60419"/>
    <lineage>
        <taxon>Eukaryota</taxon>
        <taxon>Viridiplantae</taxon>
        <taxon>Streptophyta</taxon>
        <taxon>Embryophyta</taxon>
        <taxon>Tracheophyta</taxon>
        <taxon>Spermatophyta</taxon>
        <taxon>Magnoliopsida</taxon>
        <taxon>eudicotyledons</taxon>
        <taxon>Gunneridae</taxon>
        <taxon>Pentapetalae</taxon>
        <taxon>rosids</taxon>
        <taxon>fabids</taxon>
        <taxon>Fagales</taxon>
        <taxon>Fagaceae</taxon>
        <taxon>Castanea</taxon>
    </lineage>
</organism>
<feature type="compositionally biased region" description="Basic residues" evidence="8">
    <location>
        <begin position="13"/>
        <end position="22"/>
    </location>
</feature>
<keyword evidence="3 6" id="KW-0347">Helicase</keyword>
<feature type="short sequence motif" description="Q motif" evidence="5">
    <location>
        <begin position="180"/>
        <end position="208"/>
    </location>
</feature>
<keyword evidence="1 6" id="KW-0547">Nucleotide-binding</keyword>
<dbReference type="Proteomes" id="UP000737018">
    <property type="component" value="Unassembled WGS sequence"/>
</dbReference>
<feature type="domain" description="Helicase ATP-binding" evidence="9">
    <location>
        <begin position="212"/>
        <end position="400"/>
    </location>
</feature>
<dbReference type="CDD" id="cd17946">
    <property type="entry name" value="DEADc_DDX24"/>
    <property type="match status" value="1"/>
</dbReference>
<evidence type="ECO:0000256" key="2">
    <source>
        <dbReference type="ARBA" id="ARBA00022801"/>
    </source>
</evidence>
<evidence type="ECO:0000256" key="3">
    <source>
        <dbReference type="ARBA" id="ARBA00022806"/>
    </source>
</evidence>
<dbReference type="SUPFAM" id="SSF52540">
    <property type="entry name" value="P-loop containing nucleoside triphosphate hydrolases"/>
    <property type="match status" value="2"/>
</dbReference>
<dbReference type="PROSITE" id="PS51192">
    <property type="entry name" value="HELICASE_ATP_BIND_1"/>
    <property type="match status" value="1"/>
</dbReference>
<protein>
    <recommendedName>
        <fullName evidence="7">ATP-dependent RNA helicase</fullName>
        <ecNumber evidence="7">3.6.4.13</ecNumber>
    </recommendedName>
</protein>
<dbReference type="InterPro" id="IPR000629">
    <property type="entry name" value="RNA-helicase_DEAD-box_CS"/>
</dbReference>
<sequence length="543" mass="61260">MAAEPSPRSSQPSKKKHNRKRTRQDVELERFDSLPWNPALPDDDPFSVVVGTNELEGGFLSLEEIDEAAYGLGIPQPGVENRKEKKDKQSTKSNKRKPSDVDGGSGAAEVEKEMEEEEEEAEADEASEKDENLKTKKKKKKKKKKNKKKKTENEKEDESHKVSNGKNDVEDELVDEAEYYAWNELRLHPLLLKSIYRLGFKEPTPIQKACIPAGAHQGKDVIGAAETGSGKTLAFGLPILQRLLEEQEKTARMFEQNGEEAERIAPKGFLRALIITPTRELALQVTDHLKAAANGIDVRVVPIVGGMSTEKQERLLKKRPEIVVGTPGRLWELMSGGEKHLVELHSLSFFVLDEADRMIENGHFLSSFQRKKRQTFVFSATIALSADFRKKLKRGSLKPKQSLTDELNSIEKLSERAGMRANVAIIDLTSASILPDKLEDSFIECREEDKDAYLYYILRVHGQGRTIVFCTSIAALRHISSLLRILGINVWTLHAQMQQRARLKVSLSLKILPALYLFAYFFAHEKADVMICFAATLVFYMFI</sequence>
<evidence type="ECO:0000313" key="11">
    <source>
        <dbReference type="EMBL" id="KAF3957113.1"/>
    </source>
</evidence>
<comment type="function">
    <text evidence="7">RNA helicase.</text>
</comment>
<evidence type="ECO:0000256" key="7">
    <source>
        <dbReference type="RuleBase" id="RU365068"/>
    </source>
</evidence>
<evidence type="ECO:0000259" key="9">
    <source>
        <dbReference type="PROSITE" id="PS51192"/>
    </source>
</evidence>
<dbReference type="GO" id="GO:0003724">
    <property type="term" value="F:RNA helicase activity"/>
    <property type="evidence" value="ECO:0007669"/>
    <property type="project" value="UniProtKB-EC"/>
</dbReference>
<evidence type="ECO:0000259" key="10">
    <source>
        <dbReference type="PROSITE" id="PS51195"/>
    </source>
</evidence>
<feature type="domain" description="DEAD-box RNA helicase Q" evidence="10">
    <location>
        <begin position="180"/>
        <end position="208"/>
    </location>
</feature>
<dbReference type="EMBL" id="JRKL02002910">
    <property type="protein sequence ID" value="KAF3957113.1"/>
    <property type="molecule type" value="Genomic_DNA"/>
</dbReference>
<reference evidence="11" key="1">
    <citation type="submission" date="2020-03" db="EMBL/GenBank/DDBJ databases">
        <title>Castanea mollissima Vanexum genome sequencing.</title>
        <authorList>
            <person name="Staton M."/>
        </authorList>
    </citation>
    <scope>NUCLEOTIDE SEQUENCE</scope>
    <source>
        <tissue evidence="11">Leaf</tissue>
    </source>
</reference>
<evidence type="ECO:0000313" key="12">
    <source>
        <dbReference type="Proteomes" id="UP000737018"/>
    </source>
</evidence>
<dbReference type="PANTHER" id="PTHR24031">
    <property type="entry name" value="RNA HELICASE"/>
    <property type="match status" value="1"/>
</dbReference>
<feature type="region of interest" description="Disordered" evidence="8">
    <location>
        <begin position="71"/>
        <end position="168"/>
    </location>
</feature>
<dbReference type="InterPro" id="IPR014001">
    <property type="entry name" value="Helicase_ATP-bd"/>
</dbReference>
<dbReference type="SMART" id="SM00487">
    <property type="entry name" value="DEXDc"/>
    <property type="match status" value="1"/>
</dbReference>
<dbReference type="AlphaFoldDB" id="A0A8J4R3R7"/>